<evidence type="ECO:0000313" key="2">
    <source>
        <dbReference type="EMBL" id="KAJ8423029.1"/>
    </source>
</evidence>
<accession>A0A9Q1GP71</accession>
<dbReference type="Proteomes" id="UP001153076">
    <property type="component" value="Unassembled WGS sequence"/>
</dbReference>
<comment type="caution">
    <text evidence="2">The sequence shown here is derived from an EMBL/GenBank/DDBJ whole genome shotgun (WGS) entry which is preliminary data.</text>
</comment>
<reference evidence="2" key="1">
    <citation type="submission" date="2022-04" db="EMBL/GenBank/DDBJ databases">
        <title>Carnegiea gigantea Genome sequencing and assembly v2.</title>
        <authorList>
            <person name="Copetti D."/>
            <person name="Sanderson M.J."/>
            <person name="Burquez A."/>
            <person name="Wojciechowski M.F."/>
        </authorList>
    </citation>
    <scope>NUCLEOTIDE SEQUENCE</scope>
    <source>
        <strain evidence="2">SGP5-SGP5p</strain>
        <tissue evidence="2">Aerial part</tissue>
    </source>
</reference>
<evidence type="ECO:0000313" key="3">
    <source>
        <dbReference type="Proteomes" id="UP001153076"/>
    </source>
</evidence>
<dbReference type="AlphaFoldDB" id="A0A9Q1GP71"/>
<sequence>MNVAPTPAVLTGIQEIVSPVGYPAMGTSIVEAKFWEINENSLQSHQVTIEQCTRKSSCASMCDHCSMFRHMEEECRKKRVVRQERRVVNQEKDKEQSQHDTIIEVKTPRRTARRSPPNIRGNEEPTTNSFQALFEIEIMDMVTHDRGAMQGPHE</sequence>
<protein>
    <submittedName>
        <fullName evidence="2">Uncharacterized protein</fullName>
    </submittedName>
</protein>
<dbReference type="EMBL" id="JAKOGI010002074">
    <property type="protein sequence ID" value="KAJ8423029.1"/>
    <property type="molecule type" value="Genomic_DNA"/>
</dbReference>
<feature type="compositionally biased region" description="Basic and acidic residues" evidence="1">
    <location>
        <begin position="87"/>
        <end position="107"/>
    </location>
</feature>
<feature type="region of interest" description="Disordered" evidence="1">
    <location>
        <begin position="87"/>
        <end position="126"/>
    </location>
</feature>
<gene>
    <name evidence="2" type="ORF">Cgig2_016507</name>
</gene>
<name>A0A9Q1GP71_9CARY</name>
<evidence type="ECO:0000256" key="1">
    <source>
        <dbReference type="SAM" id="MobiDB-lite"/>
    </source>
</evidence>
<organism evidence="2 3">
    <name type="scientific">Carnegiea gigantea</name>
    <dbReference type="NCBI Taxonomy" id="171969"/>
    <lineage>
        <taxon>Eukaryota</taxon>
        <taxon>Viridiplantae</taxon>
        <taxon>Streptophyta</taxon>
        <taxon>Embryophyta</taxon>
        <taxon>Tracheophyta</taxon>
        <taxon>Spermatophyta</taxon>
        <taxon>Magnoliopsida</taxon>
        <taxon>eudicotyledons</taxon>
        <taxon>Gunneridae</taxon>
        <taxon>Pentapetalae</taxon>
        <taxon>Caryophyllales</taxon>
        <taxon>Cactineae</taxon>
        <taxon>Cactaceae</taxon>
        <taxon>Cactoideae</taxon>
        <taxon>Echinocereeae</taxon>
        <taxon>Carnegiea</taxon>
    </lineage>
</organism>
<keyword evidence="3" id="KW-1185">Reference proteome</keyword>
<proteinExistence type="predicted"/>